<name>A0A8X8C3C8_POPTO</name>
<dbReference type="GO" id="GO:0005524">
    <property type="term" value="F:ATP binding"/>
    <property type="evidence" value="ECO:0007669"/>
    <property type="project" value="InterPro"/>
</dbReference>
<dbReference type="FunFam" id="3.30.200.20:FF:000541">
    <property type="entry name" value="leucine-rich repeat receptor-like serine/threonine/tyrosine-protein kinase SOBIR1"/>
    <property type="match status" value="1"/>
</dbReference>
<keyword evidence="15" id="KW-1185">Reference proteome</keyword>
<dbReference type="Pfam" id="PF13855">
    <property type="entry name" value="LRR_8"/>
    <property type="match status" value="1"/>
</dbReference>
<evidence type="ECO:0000313" key="15">
    <source>
        <dbReference type="Proteomes" id="UP000886885"/>
    </source>
</evidence>
<evidence type="ECO:0000259" key="13">
    <source>
        <dbReference type="PROSITE" id="PS50011"/>
    </source>
</evidence>
<evidence type="ECO:0000256" key="10">
    <source>
        <dbReference type="SAM" id="MobiDB-lite"/>
    </source>
</evidence>
<dbReference type="SMART" id="SM00220">
    <property type="entry name" value="S_TKc"/>
    <property type="match status" value="1"/>
</dbReference>
<dbReference type="Pfam" id="PF00069">
    <property type="entry name" value="Pkinase"/>
    <property type="match status" value="1"/>
</dbReference>
<keyword evidence="3 11" id="KW-0812">Transmembrane</keyword>
<evidence type="ECO:0000256" key="6">
    <source>
        <dbReference type="ARBA" id="ARBA00022989"/>
    </source>
</evidence>
<dbReference type="PROSITE" id="PS00108">
    <property type="entry name" value="PROTEIN_KINASE_ST"/>
    <property type="match status" value="1"/>
</dbReference>
<accession>A0A8X8C3C8</accession>
<evidence type="ECO:0000313" key="14">
    <source>
        <dbReference type="EMBL" id="KAG6747126.1"/>
    </source>
</evidence>
<comment type="subcellular location">
    <subcellularLocation>
        <location evidence="1">Membrane</location>
        <topology evidence="1">Single-pass type I membrane protein</topology>
    </subcellularLocation>
</comment>
<keyword evidence="7 11" id="KW-0472">Membrane</keyword>
<keyword evidence="4 12" id="KW-0732">Signal</keyword>
<dbReference type="Proteomes" id="UP000886885">
    <property type="component" value="Chromosome 15A"/>
</dbReference>
<keyword evidence="8" id="KW-0675">Receptor</keyword>
<sequence>MAVPHQKHHLFFILFLLSLLLPTYARLSLDHSDLKAFSIIQKDLGINGQRSSSSTPCNTPGVFCERRLSPNGTYVLKITRLVFKSQRLTGFLSPAIGRLSELKELSLTNNQLVDQFPAQIVNCKKLEILELGNNKFSGEVPSELSSIVSLRVLDLSSNLFSGNLSFLKHFPNLENLSLANNLFTGKVPKSIRSFRNLQSFDFSGNTFLEGPVPVIRKGESSRPQYPKRYILAENTSSTKSRNTSSGSKNYNLAPAPGPSAAASHKHKKGKRKLAGWLLGFLAGSVAGSLSGFVFSLLSKMVLAAVKGGRRDGGPAIFSPLIKRAEDLAFLEKDDGLANLEVIGKGGCGEVYKAELPGSNGKMIAIKKIIQPPKDAAELTEEDSKVLHKKMRQIQSEINTVGHIRHRNLLPLLAHVSRPDCHYLVYELMKNGSLQDALNHVTEGRRELDWLARHRIAVGVASGLEYLHLSHSPRIIHRDLKPANVLLDDSMEARIADFGLAKAMPDAKTHITTSNVAGTVGYIAPEYHQTLKFTDKCDIYSFGVVLGVLVMGKLPSDEFFQNTREMSLVKWMRNIMISDNPRQAIDPKLMGNGLEEQMLLVLKIACFCTIDDPKQRPNREFAVIRRETGEGYDLYAQSRALRKEAILKKARTRLEPESFSSLSA</sequence>
<dbReference type="PANTHER" id="PTHR48006">
    <property type="entry name" value="LEUCINE-RICH REPEAT-CONTAINING PROTEIN DDB_G0281931-RELATED"/>
    <property type="match status" value="1"/>
</dbReference>
<dbReference type="FunFam" id="3.80.10.10:FF:000041">
    <property type="entry name" value="LRR receptor-like serine/threonine-protein kinase ERECTA"/>
    <property type="match status" value="1"/>
</dbReference>
<dbReference type="PANTHER" id="PTHR48006:SF92">
    <property type="entry name" value="LRR RECEPTOR-LIKE SERINE_THREONINE-PROTEIN KINASE GSO1"/>
    <property type="match status" value="1"/>
</dbReference>
<dbReference type="InterPro" id="IPR051824">
    <property type="entry name" value="LRR_Rcpt-Like_S/T_Kinase"/>
</dbReference>
<reference evidence="14" key="1">
    <citation type="journal article" date="2020" name="bioRxiv">
        <title>Hybrid origin of Populus tomentosa Carr. identified through genome sequencing and phylogenomic analysis.</title>
        <authorList>
            <person name="An X."/>
            <person name="Gao K."/>
            <person name="Chen Z."/>
            <person name="Li J."/>
            <person name="Yang X."/>
            <person name="Yang X."/>
            <person name="Zhou J."/>
            <person name="Guo T."/>
            <person name="Zhao T."/>
            <person name="Huang S."/>
            <person name="Miao D."/>
            <person name="Khan W.U."/>
            <person name="Rao P."/>
            <person name="Ye M."/>
            <person name="Lei B."/>
            <person name="Liao W."/>
            <person name="Wang J."/>
            <person name="Ji L."/>
            <person name="Li Y."/>
            <person name="Guo B."/>
            <person name="Mustafa N.S."/>
            <person name="Li S."/>
            <person name="Yun Q."/>
            <person name="Keller S.R."/>
            <person name="Mao J."/>
            <person name="Zhang R."/>
            <person name="Strauss S.H."/>
        </authorList>
    </citation>
    <scope>NUCLEOTIDE SEQUENCE</scope>
    <source>
        <strain evidence="14">GM15</strain>
        <tissue evidence="14">Leaf</tissue>
    </source>
</reference>
<evidence type="ECO:0000256" key="12">
    <source>
        <dbReference type="SAM" id="SignalP"/>
    </source>
</evidence>
<evidence type="ECO:0000256" key="4">
    <source>
        <dbReference type="ARBA" id="ARBA00022729"/>
    </source>
</evidence>
<evidence type="ECO:0000256" key="5">
    <source>
        <dbReference type="ARBA" id="ARBA00022737"/>
    </source>
</evidence>
<protein>
    <recommendedName>
        <fullName evidence="13">Protein kinase domain-containing protein</fullName>
    </recommendedName>
</protein>
<dbReference type="Pfam" id="PF00560">
    <property type="entry name" value="LRR_1"/>
    <property type="match status" value="1"/>
</dbReference>
<proteinExistence type="predicted"/>
<dbReference type="GO" id="GO:0016020">
    <property type="term" value="C:membrane"/>
    <property type="evidence" value="ECO:0007669"/>
    <property type="project" value="UniProtKB-SubCell"/>
</dbReference>
<feature type="signal peptide" evidence="12">
    <location>
        <begin position="1"/>
        <end position="25"/>
    </location>
</feature>
<dbReference type="GO" id="GO:0004672">
    <property type="term" value="F:protein kinase activity"/>
    <property type="evidence" value="ECO:0007669"/>
    <property type="project" value="InterPro"/>
</dbReference>
<evidence type="ECO:0000256" key="1">
    <source>
        <dbReference type="ARBA" id="ARBA00004479"/>
    </source>
</evidence>
<dbReference type="FunFam" id="1.10.510.10:FF:000479">
    <property type="entry name" value="Leucine-rich repeat receptor-like protein kinase"/>
    <property type="match status" value="1"/>
</dbReference>
<feature type="transmembrane region" description="Helical" evidence="11">
    <location>
        <begin position="273"/>
        <end position="297"/>
    </location>
</feature>
<organism evidence="14 15">
    <name type="scientific">Populus tomentosa</name>
    <name type="common">Chinese white poplar</name>
    <dbReference type="NCBI Taxonomy" id="118781"/>
    <lineage>
        <taxon>Eukaryota</taxon>
        <taxon>Viridiplantae</taxon>
        <taxon>Streptophyta</taxon>
        <taxon>Embryophyta</taxon>
        <taxon>Tracheophyta</taxon>
        <taxon>Spermatophyta</taxon>
        <taxon>Magnoliopsida</taxon>
        <taxon>eudicotyledons</taxon>
        <taxon>Gunneridae</taxon>
        <taxon>Pentapetalae</taxon>
        <taxon>rosids</taxon>
        <taxon>fabids</taxon>
        <taxon>Malpighiales</taxon>
        <taxon>Salicaceae</taxon>
        <taxon>Saliceae</taxon>
        <taxon>Populus</taxon>
    </lineage>
</organism>
<feature type="domain" description="Protein kinase" evidence="13">
    <location>
        <begin position="336"/>
        <end position="634"/>
    </location>
</feature>
<evidence type="ECO:0000256" key="3">
    <source>
        <dbReference type="ARBA" id="ARBA00022692"/>
    </source>
</evidence>
<dbReference type="OrthoDB" id="4062651at2759"/>
<dbReference type="PROSITE" id="PS50011">
    <property type="entry name" value="PROTEIN_KINASE_DOM"/>
    <property type="match status" value="1"/>
</dbReference>
<keyword evidence="6 11" id="KW-1133">Transmembrane helix</keyword>
<evidence type="ECO:0000256" key="2">
    <source>
        <dbReference type="ARBA" id="ARBA00022614"/>
    </source>
</evidence>
<dbReference type="InterPro" id="IPR008271">
    <property type="entry name" value="Ser/Thr_kinase_AS"/>
</dbReference>
<dbReference type="InterPro" id="IPR000719">
    <property type="entry name" value="Prot_kinase_dom"/>
</dbReference>
<gene>
    <name evidence="14" type="ORF">POTOM_049506</name>
</gene>
<evidence type="ECO:0000256" key="9">
    <source>
        <dbReference type="ARBA" id="ARBA00023180"/>
    </source>
</evidence>
<dbReference type="EMBL" id="JAAWWB010000029">
    <property type="protein sequence ID" value="KAG6747126.1"/>
    <property type="molecule type" value="Genomic_DNA"/>
</dbReference>
<keyword evidence="5" id="KW-0677">Repeat</keyword>
<feature type="compositionally biased region" description="Low complexity" evidence="10">
    <location>
        <begin position="234"/>
        <end position="249"/>
    </location>
</feature>
<feature type="region of interest" description="Disordered" evidence="10">
    <location>
        <begin position="226"/>
        <end position="266"/>
    </location>
</feature>
<comment type="caution">
    <text evidence="14">The sequence shown here is derived from an EMBL/GenBank/DDBJ whole genome shotgun (WGS) entry which is preliminary data.</text>
</comment>
<dbReference type="InterPro" id="IPR001611">
    <property type="entry name" value="Leu-rich_rpt"/>
</dbReference>
<evidence type="ECO:0000256" key="11">
    <source>
        <dbReference type="SAM" id="Phobius"/>
    </source>
</evidence>
<feature type="chain" id="PRO_5036471200" description="Protein kinase domain-containing protein" evidence="12">
    <location>
        <begin position="26"/>
        <end position="663"/>
    </location>
</feature>
<keyword evidence="9" id="KW-0325">Glycoprotein</keyword>
<evidence type="ECO:0000256" key="7">
    <source>
        <dbReference type="ARBA" id="ARBA00023136"/>
    </source>
</evidence>
<dbReference type="AlphaFoldDB" id="A0A8X8C3C8"/>
<keyword evidence="2" id="KW-0433">Leucine-rich repeat</keyword>
<evidence type="ECO:0000256" key="8">
    <source>
        <dbReference type="ARBA" id="ARBA00023170"/>
    </source>
</evidence>